<dbReference type="Gene3D" id="2.60.120.620">
    <property type="entry name" value="q2cbj1_9rhob like domain"/>
    <property type="match status" value="1"/>
</dbReference>
<comment type="similarity">
    <text evidence="1">Belongs to the iron/ascorbate-dependent oxidoreductase family.</text>
</comment>
<dbReference type="PANTHER" id="PTHR33099:SF14">
    <property type="entry name" value="PROLYL 4-HYDROXYLASE ALPHA SUBUNIT FE(2+) 2OG DIOXYGENASE DOMAIN-CONTAINING PROTEIN"/>
    <property type="match status" value="1"/>
</dbReference>
<dbReference type="InterPro" id="IPR044862">
    <property type="entry name" value="Pro_4_hyd_alph_FE2OG_OXY"/>
</dbReference>
<dbReference type="InterPro" id="IPR005123">
    <property type="entry name" value="Oxoglu/Fe-dep_dioxygenase_dom"/>
</dbReference>
<dbReference type="PROSITE" id="PS51471">
    <property type="entry name" value="FE2OG_OXY"/>
    <property type="match status" value="1"/>
</dbReference>
<keyword evidence="1" id="KW-0408">Iron</keyword>
<keyword evidence="1" id="KW-0560">Oxidoreductase</keyword>
<evidence type="ECO:0000256" key="1">
    <source>
        <dbReference type="RuleBase" id="RU003682"/>
    </source>
</evidence>
<keyword evidence="4" id="KW-1185">Reference proteome</keyword>
<sequence length="388" mass="43273">MRPISKHLARKLSHLTQTSTTNTLIRQHINVSQLYKRWKGAIVSRGLACFIFLHATMNEEPSRTDLLESSGSTIQQLRAALENKTGLHEPWTSGVITLPESKATLFYERQDGTASSLKLGSVTPAQANDLNPACTPATFGLNQQDVLDESYRKAGKLDAGKFAWLFNLCDFTSQLAAGLFPWSSLDKGIRFEPYKLNVYGEGSFFKAHQDTPRGADMFGSLVCLLPIAHEGGNLVLRHHGREFVFNGQALLQNSPPASISWVAFFSDIEHEVTRVTPGYRATITYNLYFDSYIGPPPICQTPTTIEHPFKTTLKKILEDPTTPTTHPILGFGLQHAYPFDRAIVDPDSIKLKGTDATLVQILKELGVSPQFFLLYREDNEKDDCPFRV</sequence>
<dbReference type="GO" id="GO:0016491">
    <property type="term" value="F:oxidoreductase activity"/>
    <property type="evidence" value="ECO:0007669"/>
    <property type="project" value="UniProtKB-KW"/>
</dbReference>
<proteinExistence type="inferred from homology"/>
<dbReference type="OrthoDB" id="27483at2759"/>
<name>A0A8H5D4I2_9AGAR</name>
<organism evidence="3 4">
    <name type="scientific">Leucocoprinus leucothites</name>
    <dbReference type="NCBI Taxonomy" id="201217"/>
    <lineage>
        <taxon>Eukaryota</taxon>
        <taxon>Fungi</taxon>
        <taxon>Dikarya</taxon>
        <taxon>Basidiomycota</taxon>
        <taxon>Agaricomycotina</taxon>
        <taxon>Agaricomycetes</taxon>
        <taxon>Agaricomycetidae</taxon>
        <taxon>Agaricales</taxon>
        <taxon>Agaricineae</taxon>
        <taxon>Agaricaceae</taxon>
        <taxon>Leucocoprinus</taxon>
    </lineage>
</organism>
<evidence type="ECO:0000313" key="3">
    <source>
        <dbReference type="EMBL" id="KAF5352546.1"/>
    </source>
</evidence>
<dbReference type="PANTHER" id="PTHR33099">
    <property type="entry name" value="FE2OG DIOXYGENASE DOMAIN-CONTAINING PROTEIN"/>
    <property type="match status" value="1"/>
</dbReference>
<accession>A0A8H5D4I2</accession>
<dbReference type="GO" id="GO:0046872">
    <property type="term" value="F:metal ion binding"/>
    <property type="evidence" value="ECO:0007669"/>
    <property type="project" value="UniProtKB-KW"/>
</dbReference>
<feature type="domain" description="Fe2OG dioxygenase" evidence="2">
    <location>
        <begin position="190"/>
        <end position="289"/>
    </location>
</feature>
<comment type="caution">
    <text evidence="3">The sequence shown here is derived from an EMBL/GenBank/DDBJ whole genome shotgun (WGS) entry which is preliminary data.</text>
</comment>
<dbReference type="Pfam" id="PF13640">
    <property type="entry name" value="2OG-FeII_Oxy_3"/>
    <property type="match status" value="1"/>
</dbReference>
<gene>
    <name evidence="3" type="ORF">D9756_006237</name>
</gene>
<dbReference type="EMBL" id="JAACJO010000011">
    <property type="protein sequence ID" value="KAF5352546.1"/>
    <property type="molecule type" value="Genomic_DNA"/>
</dbReference>
<evidence type="ECO:0000313" key="4">
    <source>
        <dbReference type="Proteomes" id="UP000559027"/>
    </source>
</evidence>
<keyword evidence="1" id="KW-0479">Metal-binding</keyword>
<dbReference type="Proteomes" id="UP000559027">
    <property type="component" value="Unassembled WGS sequence"/>
</dbReference>
<evidence type="ECO:0000259" key="2">
    <source>
        <dbReference type="PROSITE" id="PS51471"/>
    </source>
</evidence>
<protein>
    <recommendedName>
        <fullName evidence="2">Fe2OG dioxygenase domain-containing protein</fullName>
    </recommendedName>
</protein>
<dbReference type="AlphaFoldDB" id="A0A8H5D4I2"/>
<reference evidence="3 4" key="1">
    <citation type="journal article" date="2020" name="ISME J.">
        <title>Uncovering the hidden diversity of litter-decomposition mechanisms in mushroom-forming fungi.</title>
        <authorList>
            <person name="Floudas D."/>
            <person name="Bentzer J."/>
            <person name="Ahren D."/>
            <person name="Johansson T."/>
            <person name="Persson P."/>
            <person name="Tunlid A."/>
        </authorList>
    </citation>
    <scope>NUCLEOTIDE SEQUENCE [LARGE SCALE GENOMIC DNA]</scope>
    <source>
        <strain evidence="3 4">CBS 146.42</strain>
    </source>
</reference>